<dbReference type="SUPFAM" id="SSF48230">
    <property type="entry name" value="Chondroitin AC/alginate lyase"/>
    <property type="match status" value="1"/>
</dbReference>
<evidence type="ECO:0000313" key="1">
    <source>
        <dbReference type="EMBL" id="MDN5210806.1"/>
    </source>
</evidence>
<name>A0ABT8L177_9BACT</name>
<dbReference type="EMBL" id="JAUJEB010000001">
    <property type="protein sequence ID" value="MDN5210806.1"/>
    <property type="molecule type" value="Genomic_DNA"/>
</dbReference>
<sequence>MERRFFLKYGASATLIPSLALMDHDPEHDQLHEKLPIPYPENPDARLDILLQGNDRRLESYLNDQNWQTGNKRYGGVKNSYGIYNAHSTAGFIRTFGCSLATPESTYYRSEAMLERMVSAAQYLLKSQHADGSIDLITTNFHSTPDTAFLVNWLSPVYVILERDQWDQSKAVRALLRDFLMRSGKTLLVGGIHTPNHRWVVCAALAWLYHFDADKKYESRVDKWLREGIDMDPDGQYYEKSTAVYSPLCNRVLITIARFLGRPELYGPVRRNLEMTLYYLHPNGEVVTEASGRQDKGEVRYPGRYYYSYMYMSRLDNNPRFFAMTNLIERTRFTDVITYLNYLLEDRELLNFETSTEKIPTNYEKMFVHSGVYRIRREQLDATIIQNNPTFFTFHKGNAVLQAVRLSAAFFGRGQFVAQKVLKEKGKYHLQWDLERGYYQPVSKKHLARDGDWEKMGQDKRKISELQRFRMKVEIEEKNHGFALHINVDGTDHVPVVVELGFRKGGQLEGAKKLEDIPHAYLSKGGVSKYKIDGDEIEIGLGTAEHSWIALRGALPKLDLDCLYLTGFTPFKQTIMIS</sequence>
<protein>
    <submittedName>
        <fullName evidence="1">Uncharacterized protein</fullName>
    </submittedName>
</protein>
<dbReference type="InterPro" id="IPR008929">
    <property type="entry name" value="Chondroitin_lyas"/>
</dbReference>
<gene>
    <name evidence="1" type="ORF">QQ020_02065</name>
</gene>
<evidence type="ECO:0000313" key="2">
    <source>
        <dbReference type="Proteomes" id="UP001172083"/>
    </source>
</evidence>
<accession>A0ABT8L177</accession>
<reference evidence="1" key="1">
    <citation type="submission" date="2023-06" db="EMBL/GenBank/DDBJ databases">
        <title>Genomic of Agaribacillus aureum.</title>
        <authorList>
            <person name="Wang G."/>
        </authorList>
    </citation>
    <scope>NUCLEOTIDE SEQUENCE</scope>
    <source>
        <strain evidence="1">BMA12</strain>
    </source>
</reference>
<proteinExistence type="predicted"/>
<keyword evidence="2" id="KW-1185">Reference proteome</keyword>
<organism evidence="1 2">
    <name type="scientific">Agaribacillus aureus</name>
    <dbReference type="NCBI Taxonomy" id="3051825"/>
    <lineage>
        <taxon>Bacteria</taxon>
        <taxon>Pseudomonadati</taxon>
        <taxon>Bacteroidota</taxon>
        <taxon>Cytophagia</taxon>
        <taxon>Cytophagales</taxon>
        <taxon>Splendidivirgaceae</taxon>
        <taxon>Agaribacillus</taxon>
    </lineage>
</organism>
<comment type="caution">
    <text evidence="1">The sequence shown here is derived from an EMBL/GenBank/DDBJ whole genome shotgun (WGS) entry which is preliminary data.</text>
</comment>
<dbReference type="Proteomes" id="UP001172083">
    <property type="component" value="Unassembled WGS sequence"/>
</dbReference>
<dbReference type="RefSeq" id="WP_346756146.1">
    <property type="nucleotide sequence ID" value="NZ_JAUJEB010000001.1"/>
</dbReference>